<dbReference type="InterPro" id="IPR004843">
    <property type="entry name" value="Calcineurin-like_PHP"/>
</dbReference>
<evidence type="ECO:0000313" key="6">
    <source>
        <dbReference type="Proteomes" id="UP001574673"/>
    </source>
</evidence>
<keyword evidence="2" id="KW-0378">Hydrolase</keyword>
<evidence type="ECO:0000259" key="4">
    <source>
        <dbReference type="Pfam" id="PF00149"/>
    </source>
</evidence>
<keyword evidence="1" id="KW-0479">Metal-binding</keyword>
<keyword evidence="6" id="KW-1185">Reference proteome</keyword>
<dbReference type="PANTHER" id="PTHR31302">
    <property type="entry name" value="TRANSMEMBRANE PROTEIN WITH METALLOPHOSPHOESTERASE DOMAIN-RELATED"/>
    <property type="match status" value="1"/>
</dbReference>
<dbReference type="Proteomes" id="UP001574673">
    <property type="component" value="Unassembled WGS sequence"/>
</dbReference>
<feature type="domain" description="Calcineurin-like phosphoesterase" evidence="4">
    <location>
        <begin position="150"/>
        <end position="317"/>
    </location>
</feature>
<protein>
    <submittedName>
        <fullName evidence="5">Metallophosphoesterase</fullName>
    </submittedName>
</protein>
<reference evidence="6" key="1">
    <citation type="submission" date="2024-06" db="EMBL/GenBank/DDBJ databases">
        <title>Radixoralia hellwigii gen. nov., sp nov., isolated from a root canal in the human oral cavity.</title>
        <authorList>
            <person name="Bartsch S."/>
            <person name="Wittmer A."/>
            <person name="Schulz A.-K."/>
            <person name="Neumann-Schaal M."/>
            <person name="Wolf J."/>
            <person name="Gronow S."/>
            <person name="Tennert C."/>
            <person name="Haecker G."/>
            <person name="Cieplik F."/>
            <person name="Al-Ahmad A."/>
        </authorList>
    </citation>
    <scope>NUCLEOTIDE SEQUENCE [LARGE SCALE GENOMIC DNA]</scope>
    <source>
        <strain evidence="6">Wk13</strain>
    </source>
</reference>
<dbReference type="InterPro" id="IPR051158">
    <property type="entry name" value="Metallophosphoesterase_sf"/>
</dbReference>
<feature type="transmembrane region" description="Helical" evidence="3">
    <location>
        <begin position="26"/>
        <end position="45"/>
    </location>
</feature>
<evidence type="ECO:0000256" key="2">
    <source>
        <dbReference type="ARBA" id="ARBA00022801"/>
    </source>
</evidence>
<accession>A0ABV4UEM1</accession>
<feature type="transmembrane region" description="Helical" evidence="3">
    <location>
        <begin position="107"/>
        <end position="128"/>
    </location>
</feature>
<name>A0ABV4UEM1_9RHOO</name>
<proteinExistence type="predicted"/>
<evidence type="ECO:0000256" key="1">
    <source>
        <dbReference type="ARBA" id="ARBA00022723"/>
    </source>
</evidence>
<organism evidence="5 6">
    <name type="scientific">Dentiradicibacter hellwigii</name>
    <dbReference type="NCBI Taxonomy" id="3149053"/>
    <lineage>
        <taxon>Bacteria</taxon>
        <taxon>Pseudomonadati</taxon>
        <taxon>Pseudomonadota</taxon>
        <taxon>Betaproteobacteria</taxon>
        <taxon>Rhodocyclales</taxon>
        <taxon>Rhodocyclaceae</taxon>
        <taxon>Dentiradicibacter</taxon>
    </lineage>
</organism>
<sequence>MVHLLTGLVFAYVAWRFIVPMPWGGTGKWLVAALLFLISQHYLFLRLRPGGLASPELPFGVHLLLGWLFGAFLLLAAFLLLKDVVALVFALLRYAGLDIGRSLMCPCWNYSLAALAVILSALGVTQAIRIPDVKTVEIVAPRLPAAFDGLRIVQISDLHASRLLTASWVEAVVTQVNALNPDLILITGDLVDGRVDKRAADVAPLAKLRARNGVYAILGNHEYYSNAGEWARAFGDLGLHLLINQHAVISRDGAQLVIAGVSDPAAARFDAAMPNLTAALSGADRKAFTVLMAHRPGDAAAHAAAGVDVQLSGHTHGGQIAGIHLLTRLANEGFVSGLYTVGSMQLYVSNGTGLWAGFPLRLGRPSEITEMTLRRGIQK</sequence>
<keyword evidence="3" id="KW-1133">Transmembrane helix</keyword>
<dbReference type="Gene3D" id="3.60.21.10">
    <property type="match status" value="1"/>
</dbReference>
<comment type="caution">
    <text evidence="5">The sequence shown here is derived from an EMBL/GenBank/DDBJ whole genome shotgun (WGS) entry which is preliminary data.</text>
</comment>
<dbReference type="PANTHER" id="PTHR31302:SF31">
    <property type="entry name" value="PHOSPHODIESTERASE YAEI"/>
    <property type="match status" value="1"/>
</dbReference>
<evidence type="ECO:0000313" key="5">
    <source>
        <dbReference type="EMBL" id="MFA9949903.1"/>
    </source>
</evidence>
<evidence type="ECO:0000256" key="3">
    <source>
        <dbReference type="SAM" id="Phobius"/>
    </source>
</evidence>
<gene>
    <name evidence="5" type="ORF">ABCS64_06170</name>
</gene>
<keyword evidence="3" id="KW-0472">Membrane</keyword>
<dbReference type="InterPro" id="IPR029052">
    <property type="entry name" value="Metallo-depent_PP-like"/>
</dbReference>
<dbReference type="CDD" id="cd07385">
    <property type="entry name" value="MPP_YkuE_C"/>
    <property type="match status" value="1"/>
</dbReference>
<dbReference type="EMBL" id="JBEUWX010000002">
    <property type="protein sequence ID" value="MFA9949903.1"/>
    <property type="molecule type" value="Genomic_DNA"/>
</dbReference>
<dbReference type="Pfam" id="PF00149">
    <property type="entry name" value="Metallophos"/>
    <property type="match status" value="1"/>
</dbReference>
<dbReference type="RefSeq" id="WP_418891000.1">
    <property type="nucleotide sequence ID" value="NZ_JBEUWX010000002.1"/>
</dbReference>
<keyword evidence="3" id="KW-0812">Transmembrane</keyword>
<dbReference type="SUPFAM" id="SSF56300">
    <property type="entry name" value="Metallo-dependent phosphatases"/>
    <property type="match status" value="1"/>
</dbReference>
<feature type="transmembrane region" description="Helical" evidence="3">
    <location>
        <begin position="57"/>
        <end position="78"/>
    </location>
</feature>